<proteinExistence type="inferred from homology"/>
<dbReference type="InterPro" id="IPR028082">
    <property type="entry name" value="Peripla_BP_I"/>
</dbReference>
<keyword evidence="3" id="KW-0813">Transport</keyword>
<dbReference type="SUPFAM" id="SSF53822">
    <property type="entry name" value="Periplasmic binding protein-like I"/>
    <property type="match status" value="1"/>
</dbReference>
<dbReference type="InterPro" id="IPR051010">
    <property type="entry name" value="BCAA_transport"/>
</dbReference>
<dbReference type="Gene3D" id="3.40.50.2300">
    <property type="match status" value="2"/>
</dbReference>
<dbReference type="AlphaFoldDB" id="A0A7X5Y825"/>
<gene>
    <name evidence="5" type="ORF">GGQ97_002691</name>
</gene>
<evidence type="ECO:0000313" key="6">
    <source>
        <dbReference type="Proteomes" id="UP000558192"/>
    </source>
</evidence>
<evidence type="ECO:0000256" key="2">
    <source>
        <dbReference type="ARBA" id="ARBA00022729"/>
    </source>
</evidence>
<reference evidence="5 6" key="1">
    <citation type="submission" date="2020-03" db="EMBL/GenBank/DDBJ databases">
        <title>Genomic Encyclopedia of Type Strains, Phase IV (KMG-IV): sequencing the most valuable type-strain genomes for metagenomic binning, comparative biology and taxonomic classification.</title>
        <authorList>
            <person name="Goeker M."/>
        </authorList>
    </citation>
    <scope>NUCLEOTIDE SEQUENCE [LARGE SCALE GENOMIC DNA]</scope>
    <source>
        <strain evidence="5 6">DSM 16846</strain>
    </source>
</reference>
<keyword evidence="3" id="KW-0029">Amino-acid transport</keyword>
<evidence type="ECO:0000256" key="1">
    <source>
        <dbReference type="ARBA" id="ARBA00010062"/>
    </source>
</evidence>
<dbReference type="InterPro" id="IPR028081">
    <property type="entry name" value="Leu-bd"/>
</dbReference>
<dbReference type="PANTHER" id="PTHR30483:SF6">
    <property type="entry name" value="PERIPLASMIC BINDING PROTEIN OF ABC TRANSPORTER FOR NATURAL AMINO ACIDS"/>
    <property type="match status" value="1"/>
</dbReference>
<dbReference type="Proteomes" id="UP000558192">
    <property type="component" value="Unassembled WGS sequence"/>
</dbReference>
<dbReference type="EMBL" id="JAATJC010000001">
    <property type="protein sequence ID" value="NJC06898.1"/>
    <property type="molecule type" value="Genomic_DNA"/>
</dbReference>
<evidence type="ECO:0000259" key="4">
    <source>
        <dbReference type="Pfam" id="PF13458"/>
    </source>
</evidence>
<dbReference type="RefSeq" id="WP_168070389.1">
    <property type="nucleotide sequence ID" value="NZ_JAATJC010000001.1"/>
</dbReference>
<evidence type="ECO:0000256" key="3">
    <source>
        <dbReference type="ARBA" id="ARBA00022970"/>
    </source>
</evidence>
<keyword evidence="2" id="KW-0732">Signal</keyword>
<sequence length="374" mass="38564">MGSSTVMALSASPAQGRRTFLTAALGALLLAGCAGRPLDRPGSGGSRVNRVAVLVPLTGPDAAVGRALGNAARLAMLDTGTKAFELTLFDTAQRGALAAAQQAIAANHGLILGPLLSADVRAATPLAQRARVPLIAFSNDRDATAPGAYILGFTPSQAVERVVLEAAARGSRRFAAIAPASDYGQRSMQAFSAAVRQAGGQLVGIETYDAPGSARAAARRLGNRPYDAILIADNVRVAGAAAAGIPGGARILGTELWASGGAGSSTRLRGAWFAAPTEGRWSQFVGRYRARYPGQNPPRIASLGYDAVLLASRAARSWKPGRRFPLGAIDDREGFAGVDGIFRFRSDNVAQRAFEVRALTASGSTPVSPAPTSF</sequence>
<dbReference type="PANTHER" id="PTHR30483">
    <property type="entry name" value="LEUCINE-SPECIFIC-BINDING PROTEIN"/>
    <property type="match status" value="1"/>
</dbReference>
<comment type="caution">
    <text evidence="5">The sequence shown here is derived from an EMBL/GenBank/DDBJ whole genome shotgun (WGS) entry which is preliminary data.</text>
</comment>
<organism evidence="5 6">
    <name type="scientific">Sphingomonas kaistensis</name>
    <dbReference type="NCBI Taxonomy" id="298708"/>
    <lineage>
        <taxon>Bacteria</taxon>
        <taxon>Pseudomonadati</taxon>
        <taxon>Pseudomonadota</taxon>
        <taxon>Alphaproteobacteria</taxon>
        <taxon>Sphingomonadales</taxon>
        <taxon>Sphingomonadaceae</taxon>
        <taxon>Sphingomonas</taxon>
    </lineage>
</organism>
<dbReference type="CDD" id="cd06339">
    <property type="entry name" value="PBP1_YraM_LppC_lipoprotein-like"/>
    <property type="match status" value="1"/>
</dbReference>
<keyword evidence="6" id="KW-1185">Reference proteome</keyword>
<evidence type="ECO:0000313" key="5">
    <source>
        <dbReference type="EMBL" id="NJC06898.1"/>
    </source>
</evidence>
<accession>A0A7X5Y825</accession>
<dbReference type="GO" id="GO:0006865">
    <property type="term" value="P:amino acid transport"/>
    <property type="evidence" value="ECO:0007669"/>
    <property type="project" value="UniProtKB-KW"/>
</dbReference>
<comment type="similarity">
    <text evidence="1">Belongs to the leucine-binding protein family.</text>
</comment>
<name>A0A7X5Y825_9SPHN</name>
<feature type="domain" description="Leucine-binding protein" evidence="4">
    <location>
        <begin position="50"/>
        <end position="319"/>
    </location>
</feature>
<protein>
    <submittedName>
        <fullName evidence="5">ABC-type branched-subunit amino acid transport system substrate-binding protein</fullName>
    </submittedName>
</protein>
<dbReference type="Pfam" id="PF13458">
    <property type="entry name" value="Peripla_BP_6"/>
    <property type="match status" value="1"/>
</dbReference>